<name>A0AAN8XRL8_POLSC</name>
<organism evidence="2 3">
    <name type="scientific">Polyplax serrata</name>
    <name type="common">Common mouse louse</name>
    <dbReference type="NCBI Taxonomy" id="468196"/>
    <lineage>
        <taxon>Eukaryota</taxon>
        <taxon>Metazoa</taxon>
        <taxon>Ecdysozoa</taxon>
        <taxon>Arthropoda</taxon>
        <taxon>Hexapoda</taxon>
        <taxon>Insecta</taxon>
        <taxon>Pterygota</taxon>
        <taxon>Neoptera</taxon>
        <taxon>Paraneoptera</taxon>
        <taxon>Psocodea</taxon>
        <taxon>Troctomorpha</taxon>
        <taxon>Phthiraptera</taxon>
        <taxon>Anoplura</taxon>
        <taxon>Polyplacidae</taxon>
        <taxon>Polyplax</taxon>
    </lineage>
</organism>
<dbReference type="EMBL" id="JAWJWE010000001">
    <property type="protein sequence ID" value="KAK6645655.1"/>
    <property type="molecule type" value="Genomic_DNA"/>
</dbReference>
<feature type="region of interest" description="Disordered" evidence="1">
    <location>
        <begin position="790"/>
        <end position="816"/>
    </location>
</feature>
<evidence type="ECO:0000313" key="3">
    <source>
        <dbReference type="Proteomes" id="UP001372834"/>
    </source>
</evidence>
<protein>
    <submittedName>
        <fullName evidence="2">Uncharacterized protein</fullName>
    </submittedName>
</protein>
<dbReference type="AlphaFoldDB" id="A0AAN8XRL8"/>
<evidence type="ECO:0000256" key="1">
    <source>
        <dbReference type="SAM" id="MobiDB-lite"/>
    </source>
</evidence>
<sequence length="905" mass="104848">MPTLKTPGLHNLNFNRSTDDRKSNLLEMNGPNGWRNCLGGSTRVGRHQIAFSVLKWASWVSRADIARRDDFHSTSKQLGFTSISSVRLSSGAFLKQGTNTLINKNCTFFQICLYLIEDFYQGRNRRRKTHSEFKFDNFSYNFEPPTIRIEEYTTPSLYSVKKYSPVPESEFKHWTVLTEGFPPGITVDELKKYGRRRQPAHMIPQDNLRLEEGSLKPYISEYTRRFQAYGPLDLQPLQNKANKENYNQISNQVPPLAKSTYKTEQEKRPVLKRPPVVLEPLKKSLAELNAGKQSECLIRPYCDKRKLLRRSTALKPEGIMTDETEVRKEYRAYLNPERAHIIRRLPSLRMEGEFEPFTTEHQDKYVAYLLGKRPMLQKKKTLLKMEGDFNFLTENDLSYVPHQPSERPRLRKRSTSLKLDGELEFFPEYRESFIDYSRTRPITYKPCGTLRNDGELEKETETRRQFVNYDNVQVLESAKPENNLHMEGEMDIVPEYKQNYVDFPRERPLMRKPLNQIKPDGNLQVLNDGSTRYGAELMTNQEKVDGSNNNLVYTGMSSNVSEQNDKFKKYESPEKTELIKMAPNLKLEGEMNFITEKADKFGVLVGERAERRPSSLKLDNEFLVVPEYNKSNLNFRSFNAPLKPVRNFRSNPTSPRKKPKERIKFNLEEDKKFILGTPSRRRPMEKNLKFDLPLVSPSKMKEKLERRRDVEFDLGGNLRNSSIDGHYVRRLGTDPCLAVPKRNQAFHVLDVKGQLGCQAMRRDVLDSTSEDDTSTYRLEVSNPEAGNVSNLRDLRLFPPPTLTTHGSLREEGEKRARKRAETFEKVVKGPEIANYLLEENNNIADNSWKTPGKLSPMLPVENNNKRAFVVLNGTREGEQQTKETVHNIKGDWEALPDWMSSSPIV</sequence>
<feature type="compositionally biased region" description="Basic and acidic residues" evidence="1">
    <location>
        <begin position="807"/>
        <end position="816"/>
    </location>
</feature>
<gene>
    <name evidence="2" type="ORF">RUM43_001935</name>
</gene>
<accession>A0AAN8XRL8</accession>
<evidence type="ECO:0000313" key="2">
    <source>
        <dbReference type="EMBL" id="KAK6645655.1"/>
    </source>
</evidence>
<reference evidence="2 3" key="1">
    <citation type="submission" date="2023-10" db="EMBL/GenBank/DDBJ databases">
        <title>Genomes of two closely related lineages of the louse Polyplax serrata with different host specificities.</title>
        <authorList>
            <person name="Martinu J."/>
            <person name="Tarabai H."/>
            <person name="Stefka J."/>
            <person name="Hypsa V."/>
        </authorList>
    </citation>
    <scope>NUCLEOTIDE SEQUENCE [LARGE SCALE GENOMIC DNA]</scope>
    <source>
        <strain evidence="2">HR10_N</strain>
    </source>
</reference>
<proteinExistence type="predicted"/>
<dbReference type="Proteomes" id="UP001372834">
    <property type="component" value="Unassembled WGS sequence"/>
</dbReference>
<comment type="caution">
    <text evidence="2">The sequence shown here is derived from an EMBL/GenBank/DDBJ whole genome shotgun (WGS) entry which is preliminary data.</text>
</comment>